<evidence type="ECO:0000313" key="3">
    <source>
        <dbReference type="Proteomes" id="UP000019376"/>
    </source>
</evidence>
<dbReference type="eggNOG" id="ENOG502RXAF">
    <property type="taxonomic scope" value="Eukaryota"/>
</dbReference>
<sequence>MTAASRAAAVLCAENIALNYLLHEIPESPKRQPIEQFKGSKKEYILPLSKERDLVETLSFLAKTQNGPTYIPAMCVEQDLDGVAFSALLSINKETYTDGKEDLLRLCTQFESIFDVLRKSQYERGSSVKTTEKLLDKIVQMCSTRISDRLRLTGTKGQGTEKSIKYLLQRAIEGIQEINPEKLLQSNLKQTKSLFDTESKSVIQLVNEWQNYSVAPRLKAIVEQMDRLNNVPELGQLLGLIPTGPTKVIGNKEFATALLDIIQKVARYQEAARILYRIAKKFPPVRNIKIEPATLPEEAFKRVQLTAYSPNLKTAMARLGKKQTNQQDLSRVFRLKKGDEKRDFTSEFAKQAKKTLKEAKIHAEIQLIAYCELKSSPLFPRVIASSKDACFLCHQFIQCHGKMHTARTHGRLYPGWRLPMLSSFKKLEHQFNQRLTEFARKTIAVRDKGQIQRHPCPRESTLLCLPVSASTLSAIKDIPQMMKSSVSLSASTIRAVKETIKTTESSVSLSVSTLSAMEKNIKTTRSSASNSSSRKDTTKTIKSSASLTASTSSAARDTTKATKSSAALSVSTLSAVKECAKTKRSSVSVSESALSAARDTTKATKSSISLPTSALSVVEENTKIIKSPATLSASNLSALKNTTRITESSASLSVSNSSVAKDIAKMTSNSVSLSAGAQGSSIASPPGSAIGVPQHSQVLETCALEPHNLSTEVRTSPISSQIFLAGSLNIHLEIEESPDARLTERGLAVSIEKLQLEQTTGLPLESLVVDAWEPGLEIEKTFELPPDGTLYVTAQNCAVKIVLNKSVTYHSQPTLQSHMTNRDSNI</sequence>
<evidence type="ECO:0000313" key="2">
    <source>
        <dbReference type="EMBL" id="EPS34414.1"/>
    </source>
</evidence>
<dbReference type="InterPro" id="IPR027796">
    <property type="entry name" value="OTT_1508_deam-like"/>
</dbReference>
<feature type="compositionally biased region" description="Low complexity" evidence="1">
    <location>
        <begin position="540"/>
        <end position="561"/>
    </location>
</feature>
<reference evidence="2 3" key="1">
    <citation type="journal article" date="2013" name="PLoS ONE">
        <title>Genomic and secretomic analyses reveal unique features of the lignocellulolytic enzyme system of Penicillium decumbens.</title>
        <authorList>
            <person name="Liu G."/>
            <person name="Zhang L."/>
            <person name="Wei X."/>
            <person name="Zou G."/>
            <person name="Qin Y."/>
            <person name="Ma L."/>
            <person name="Li J."/>
            <person name="Zheng H."/>
            <person name="Wang S."/>
            <person name="Wang C."/>
            <person name="Xun L."/>
            <person name="Zhao G.-P."/>
            <person name="Zhou Z."/>
            <person name="Qu Y."/>
        </authorList>
    </citation>
    <scope>NUCLEOTIDE SEQUENCE [LARGE SCALE GENOMIC DNA]</scope>
    <source>
        <strain evidence="3">114-2 / CGMCC 5302</strain>
    </source>
</reference>
<organism evidence="2 3">
    <name type="scientific">Penicillium oxalicum (strain 114-2 / CGMCC 5302)</name>
    <name type="common">Penicillium decumbens</name>
    <dbReference type="NCBI Taxonomy" id="933388"/>
    <lineage>
        <taxon>Eukaryota</taxon>
        <taxon>Fungi</taxon>
        <taxon>Dikarya</taxon>
        <taxon>Ascomycota</taxon>
        <taxon>Pezizomycotina</taxon>
        <taxon>Eurotiomycetes</taxon>
        <taxon>Eurotiomycetidae</taxon>
        <taxon>Eurotiales</taxon>
        <taxon>Aspergillaceae</taxon>
        <taxon>Penicillium</taxon>
    </lineage>
</organism>
<dbReference type="OrthoDB" id="4851849at2759"/>
<protein>
    <submittedName>
        <fullName evidence="2">Uncharacterized protein</fullName>
    </submittedName>
</protein>
<proteinExistence type="predicted"/>
<name>S7ZVI5_PENO1</name>
<feature type="region of interest" description="Disordered" evidence="1">
    <location>
        <begin position="521"/>
        <end position="561"/>
    </location>
</feature>
<gene>
    <name evidence="2" type="ORF">PDE_09378</name>
</gene>
<dbReference type="EMBL" id="KB644415">
    <property type="protein sequence ID" value="EPS34414.1"/>
    <property type="molecule type" value="Genomic_DNA"/>
</dbReference>
<keyword evidence="3" id="KW-1185">Reference proteome</keyword>
<dbReference type="AlphaFoldDB" id="S7ZVI5"/>
<accession>S7ZVI5</accession>
<evidence type="ECO:0000256" key="1">
    <source>
        <dbReference type="SAM" id="MobiDB-lite"/>
    </source>
</evidence>
<dbReference type="HOGENOM" id="CLU_013219_0_1_1"/>
<dbReference type="Pfam" id="PF14441">
    <property type="entry name" value="OTT_1508_deam"/>
    <property type="match status" value="1"/>
</dbReference>
<dbReference type="Proteomes" id="UP000019376">
    <property type="component" value="Unassembled WGS sequence"/>
</dbReference>